<dbReference type="InterPro" id="IPR018148">
    <property type="entry name" value="Methylglyoxal_synth_AS"/>
</dbReference>
<dbReference type="OrthoDB" id="9787147at2"/>
<keyword evidence="1" id="KW-0456">Lyase</keyword>
<dbReference type="GO" id="GO:0019242">
    <property type="term" value="P:methylglyoxal biosynthetic process"/>
    <property type="evidence" value="ECO:0007669"/>
    <property type="project" value="UniProtKB-UniRule"/>
</dbReference>
<dbReference type="NCBIfam" id="TIGR00160">
    <property type="entry name" value="MGSA"/>
    <property type="match status" value="1"/>
</dbReference>
<dbReference type="SMART" id="SM00851">
    <property type="entry name" value="MGS"/>
    <property type="match status" value="1"/>
</dbReference>
<reference evidence="4 5" key="1">
    <citation type="submission" date="2018-05" db="EMBL/GenBank/DDBJ databases">
        <title>Paenibacillus flagellatus sp. nov., isolated from selenium mineral soil.</title>
        <authorList>
            <person name="Dai X."/>
        </authorList>
    </citation>
    <scope>NUCLEOTIDE SEQUENCE [LARGE SCALE GENOMIC DNA]</scope>
    <source>
        <strain evidence="4 5">DXL2</strain>
    </source>
</reference>
<dbReference type="PIRSF" id="PIRSF006614">
    <property type="entry name" value="Methylglyox_syn"/>
    <property type="match status" value="1"/>
</dbReference>
<comment type="similarity">
    <text evidence="1">Belongs to the methylglyoxal synthase family.</text>
</comment>
<dbReference type="GO" id="GO:0008929">
    <property type="term" value="F:methylglyoxal synthase activity"/>
    <property type="evidence" value="ECO:0007669"/>
    <property type="project" value="UniProtKB-UniRule"/>
</dbReference>
<organism evidence="4 5">
    <name type="scientific">Paenibacillus flagellatus</name>
    <dbReference type="NCBI Taxonomy" id="2211139"/>
    <lineage>
        <taxon>Bacteria</taxon>
        <taxon>Bacillati</taxon>
        <taxon>Bacillota</taxon>
        <taxon>Bacilli</taxon>
        <taxon>Bacillales</taxon>
        <taxon>Paenibacillaceae</taxon>
        <taxon>Paenibacillus</taxon>
    </lineage>
</organism>
<dbReference type="PANTHER" id="PTHR30492">
    <property type="entry name" value="METHYLGLYOXAL SYNTHASE"/>
    <property type="match status" value="1"/>
</dbReference>
<feature type="binding site" evidence="1">
    <location>
        <position position="12"/>
    </location>
    <ligand>
        <name>substrate</name>
    </ligand>
</feature>
<feature type="binding site" evidence="1">
    <location>
        <position position="87"/>
    </location>
    <ligand>
        <name>substrate</name>
    </ligand>
</feature>
<dbReference type="AlphaFoldDB" id="A0A2V5K6E1"/>
<dbReference type="Gene3D" id="3.40.50.1380">
    <property type="entry name" value="Methylglyoxal synthase-like domain"/>
    <property type="match status" value="1"/>
</dbReference>
<dbReference type="Pfam" id="PF02142">
    <property type="entry name" value="MGS"/>
    <property type="match status" value="1"/>
</dbReference>
<comment type="caution">
    <text evidence="4">The sequence shown here is derived from an EMBL/GenBank/DDBJ whole genome shotgun (WGS) entry which is preliminary data.</text>
</comment>
<dbReference type="InterPro" id="IPR011607">
    <property type="entry name" value="MGS-like_dom"/>
</dbReference>
<dbReference type="EC" id="4.2.3.3" evidence="1"/>
<feature type="binding site" evidence="1">
    <location>
        <position position="8"/>
    </location>
    <ligand>
        <name>substrate</name>
    </ligand>
</feature>
<feature type="active site" description="Proton donor/acceptor" evidence="1 2">
    <location>
        <position position="60"/>
    </location>
</feature>
<comment type="function">
    <text evidence="1">Catalyzes the formation of methylglyoxal from dihydroxyacetone phosphate.</text>
</comment>
<evidence type="ECO:0000256" key="2">
    <source>
        <dbReference type="PIRSR" id="PIRSR006614-1"/>
    </source>
</evidence>
<comment type="catalytic activity">
    <reaction evidence="1">
        <text>dihydroxyacetone phosphate = methylglyoxal + phosphate</text>
        <dbReference type="Rhea" id="RHEA:17937"/>
        <dbReference type="ChEBI" id="CHEBI:17158"/>
        <dbReference type="ChEBI" id="CHEBI:43474"/>
        <dbReference type="ChEBI" id="CHEBI:57642"/>
        <dbReference type="EC" id="4.2.3.3"/>
    </reaction>
</comment>
<dbReference type="SUPFAM" id="SSF52335">
    <property type="entry name" value="Methylglyoxal synthase-like"/>
    <property type="match status" value="1"/>
</dbReference>
<sequence>MNIALIAHDVKKEELVNLVIAYEKVFASHTLFATGTTGQKIAEEAKLPVVRLKSGPLGGDQQIGALVAQNEMDAVIFLRDPLVALAHEPDVTALLRLCDVQCIPVATNIASAELLVKALERHDLAWRNVVHRYRYERRSGTEG</sequence>
<dbReference type="CDD" id="cd01422">
    <property type="entry name" value="MGS"/>
    <property type="match status" value="1"/>
</dbReference>
<dbReference type="PANTHER" id="PTHR30492:SF0">
    <property type="entry name" value="METHYLGLYOXAL SYNTHASE"/>
    <property type="match status" value="1"/>
</dbReference>
<dbReference type="Proteomes" id="UP000247476">
    <property type="component" value="Unassembled WGS sequence"/>
</dbReference>
<name>A0A2V5K6E1_9BACL</name>
<feature type="domain" description="MGS-like" evidence="3">
    <location>
        <begin position="1"/>
        <end position="143"/>
    </location>
</feature>
<dbReference type="InterPro" id="IPR004363">
    <property type="entry name" value="Methylgl_synth"/>
</dbReference>
<dbReference type="RefSeq" id="WP_110839843.1">
    <property type="nucleotide sequence ID" value="NZ_QJVJ01000004.1"/>
</dbReference>
<dbReference type="PROSITE" id="PS01335">
    <property type="entry name" value="METHYLGLYOXAL_SYNTH"/>
    <property type="match status" value="1"/>
</dbReference>
<evidence type="ECO:0000259" key="3">
    <source>
        <dbReference type="PROSITE" id="PS51855"/>
    </source>
</evidence>
<evidence type="ECO:0000256" key="1">
    <source>
        <dbReference type="HAMAP-Rule" id="MF_00549"/>
    </source>
</evidence>
<protein>
    <recommendedName>
        <fullName evidence="1">Methylglyoxal synthase</fullName>
        <shortName evidence="1">MGS</shortName>
        <ecNumber evidence="1">4.2.3.3</ecNumber>
    </recommendedName>
</protein>
<feature type="binding site" evidence="1">
    <location>
        <begin position="34"/>
        <end position="37"/>
    </location>
    <ligand>
        <name>substrate</name>
    </ligand>
</feature>
<feature type="binding site" evidence="1">
    <location>
        <begin position="54"/>
        <end position="55"/>
    </location>
    <ligand>
        <name>substrate</name>
    </ligand>
</feature>
<dbReference type="NCBIfam" id="NF003559">
    <property type="entry name" value="PRK05234.1"/>
    <property type="match status" value="1"/>
</dbReference>
<proteinExistence type="inferred from homology"/>
<gene>
    <name evidence="1" type="primary">mgsA</name>
    <name evidence="4" type="ORF">DLM86_09860</name>
</gene>
<accession>A0A2V5K6E1</accession>
<dbReference type="PROSITE" id="PS51855">
    <property type="entry name" value="MGS"/>
    <property type="match status" value="1"/>
</dbReference>
<evidence type="ECO:0000313" key="5">
    <source>
        <dbReference type="Proteomes" id="UP000247476"/>
    </source>
</evidence>
<evidence type="ECO:0000313" key="4">
    <source>
        <dbReference type="EMBL" id="PYI54848.1"/>
    </source>
</evidence>
<dbReference type="GO" id="GO:0005829">
    <property type="term" value="C:cytosol"/>
    <property type="evidence" value="ECO:0007669"/>
    <property type="project" value="TreeGrafter"/>
</dbReference>
<keyword evidence="5" id="KW-1185">Reference proteome</keyword>
<dbReference type="EMBL" id="QJVJ01000004">
    <property type="protein sequence ID" value="PYI54848.1"/>
    <property type="molecule type" value="Genomic_DNA"/>
</dbReference>
<dbReference type="InterPro" id="IPR036914">
    <property type="entry name" value="MGS-like_dom_sf"/>
</dbReference>
<dbReference type="HAMAP" id="MF_00549">
    <property type="entry name" value="Methylglyoxal_synth"/>
    <property type="match status" value="1"/>
</dbReference>